<dbReference type="GO" id="GO:0110001">
    <property type="term" value="C:toxin-antitoxin complex"/>
    <property type="evidence" value="ECO:0007669"/>
    <property type="project" value="InterPro"/>
</dbReference>
<dbReference type="GO" id="GO:0004540">
    <property type="term" value="F:RNA nuclease activity"/>
    <property type="evidence" value="ECO:0007669"/>
    <property type="project" value="InterPro"/>
</dbReference>
<dbReference type="Proteomes" id="UP000233727">
    <property type="component" value="Unassembled WGS sequence"/>
</dbReference>
<accession>A0A2N3QMP4</accession>
<reference evidence="6 7" key="1">
    <citation type="submission" date="2017-10" db="EMBL/GenBank/DDBJ databases">
        <title>Bifidobacterium genomics.</title>
        <authorList>
            <person name="Lugli G.A."/>
            <person name="Milani C."/>
            <person name="Mancabelli L."/>
        </authorList>
    </citation>
    <scope>NUCLEOTIDE SEQUENCE [LARGE SCALE GENOMIC DNA]</scope>
    <source>
        <strain evidence="6 7">1542B</strain>
    </source>
</reference>
<gene>
    <name evidence="6" type="ORF">CQR47_0439</name>
</gene>
<dbReference type="STRING" id="33905.BTHE_0878"/>
<keyword evidence="3" id="KW-0540">Nuclease</keyword>
<dbReference type="GO" id="GO:0000166">
    <property type="term" value="F:nucleotide binding"/>
    <property type="evidence" value="ECO:0007669"/>
    <property type="project" value="UniProtKB-KW"/>
</dbReference>
<proteinExistence type="predicted"/>
<evidence type="ECO:0000313" key="7">
    <source>
        <dbReference type="Proteomes" id="UP000233727"/>
    </source>
</evidence>
<dbReference type="GO" id="GO:0016787">
    <property type="term" value="F:hydrolase activity"/>
    <property type="evidence" value="ECO:0007669"/>
    <property type="project" value="UniProtKB-KW"/>
</dbReference>
<keyword evidence="5" id="KW-0378">Hydrolase</keyword>
<sequence length="122" mass="13994">MQRRHADQRFRDDTNLIRLAEHLARASRDANAVASAQELEADYMRFNSVAMDMVQAQEAARKLSDGFLEEVPQLPWHELRGLRNAIVHEYDEIDSDALYVTATVDVPRLLAQLQPYLDAIED</sequence>
<evidence type="ECO:0000313" key="6">
    <source>
        <dbReference type="EMBL" id="PKU92955.1"/>
    </source>
</evidence>
<keyword evidence="1" id="KW-0597">Phosphoprotein</keyword>
<dbReference type="InterPro" id="IPR008201">
    <property type="entry name" value="HepT-like"/>
</dbReference>
<dbReference type="Pfam" id="PF01934">
    <property type="entry name" value="HepT-like"/>
    <property type="match status" value="1"/>
</dbReference>
<evidence type="ECO:0000256" key="4">
    <source>
        <dbReference type="ARBA" id="ARBA00022741"/>
    </source>
</evidence>
<dbReference type="InterPro" id="IPR051813">
    <property type="entry name" value="HepT_RNase_toxin"/>
</dbReference>
<dbReference type="EMBL" id="PCGY01000010">
    <property type="protein sequence ID" value="PKU92955.1"/>
    <property type="molecule type" value="Genomic_DNA"/>
</dbReference>
<keyword evidence="2" id="KW-1277">Toxin-antitoxin system</keyword>
<dbReference type="AlphaFoldDB" id="A0A2N3QMP4"/>
<dbReference type="GeneID" id="78109373"/>
<organism evidence="6 7">
    <name type="scientific">Bifidobacterium thermophilum</name>
    <dbReference type="NCBI Taxonomy" id="33905"/>
    <lineage>
        <taxon>Bacteria</taxon>
        <taxon>Bacillati</taxon>
        <taxon>Actinomycetota</taxon>
        <taxon>Actinomycetes</taxon>
        <taxon>Bifidobacteriales</taxon>
        <taxon>Bifidobacteriaceae</taxon>
        <taxon>Bifidobacterium</taxon>
    </lineage>
</organism>
<keyword evidence="4" id="KW-0547">Nucleotide-binding</keyword>
<evidence type="ECO:0000256" key="3">
    <source>
        <dbReference type="ARBA" id="ARBA00022722"/>
    </source>
</evidence>
<evidence type="ECO:0000256" key="1">
    <source>
        <dbReference type="ARBA" id="ARBA00022553"/>
    </source>
</evidence>
<evidence type="ECO:0000256" key="2">
    <source>
        <dbReference type="ARBA" id="ARBA00022649"/>
    </source>
</evidence>
<protein>
    <submittedName>
        <fullName evidence="6">Antitoxin</fullName>
    </submittedName>
</protein>
<dbReference type="PANTHER" id="PTHR34139">
    <property type="entry name" value="UPF0331 PROTEIN MJ0127"/>
    <property type="match status" value="1"/>
</dbReference>
<evidence type="ECO:0000256" key="5">
    <source>
        <dbReference type="ARBA" id="ARBA00022801"/>
    </source>
</evidence>
<comment type="caution">
    <text evidence="6">The sequence shown here is derived from an EMBL/GenBank/DDBJ whole genome shotgun (WGS) entry which is preliminary data.</text>
</comment>
<dbReference type="RefSeq" id="WP_015450002.1">
    <property type="nucleotide sequence ID" value="NZ_JAWVAY010000017.1"/>
</dbReference>
<dbReference type="PANTHER" id="PTHR34139:SF1">
    <property type="entry name" value="RNASE MJ1380-RELATED"/>
    <property type="match status" value="1"/>
</dbReference>
<name>A0A2N3QMP4_9BIFI</name>